<keyword evidence="6" id="KW-0326">Glycosidase</keyword>
<keyword evidence="7" id="KW-0961">Cell wall biogenesis/degradation</keyword>
<dbReference type="InterPro" id="IPR040451">
    <property type="entry name" value="GH81_N"/>
</dbReference>
<reference evidence="12 13" key="1">
    <citation type="submission" date="2015-03" db="EMBL/GenBank/DDBJ databases">
        <authorList>
            <person name="Radwan O."/>
            <person name="Al-Naeli F.A."/>
            <person name="Rendon G.A."/>
            <person name="Fields C."/>
        </authorList>
    </citation>
    <scope>NUCLEOTIDE SEQUENCE [LARGE SCALE GENOMIC DNA]</scope>
    <source>
        <strain evidence="12">CR-DP1</strain>
    </source>
</reference>
<accession>A0A0F4ZHE6</accession>
<keyword evidence="4" id="KW-0378">Hydrolase</keyword>
<protein>
    <recommendedName>
        <fullName evidence="3">glucan endo-1,3-beta-D-glucosidase</fullName>
        <ecNumber evidence="3">3.2.1.39</ecNumber>
    </recommendedName>
</protein>
<feature type="compositionally biased region" description="Pro residues" evidence="9">
    <location>
        <begin position="54"/>
        <end position="72"/>
    </location>
</feature>
<evidence type="ECO:0000313" key="12">
    <source>
        <dbReference type="EMBL" id="KKA30039.1"/>
    </source>
</evidence>
<dbReference type="GO" id="GO:0071555">
    <property type="term" value="P:cell wall organization"/>
    <property type="evidence" value="ECO:0007669"/>
    <property type="project" value="UniProtKB-KW"/>
</dbReference>
<comment type="similarity">
    <text evidence="2">Belongs to the glycosyl hydrolase 81 family.</text>
</comment>
<dbReference type="PROSITE" id="PS52008">
    <property type="entry name" value="GH81"/>
    <property type="match status" value="1"/>
</dbReference>
<feature type="region of interest" description="Disordered" evidence="9">
    <location>
        <begin position="24"/>
        <end position="74"/>
    </location>
</feature>
<evidence type="ECO:0000256" key="8">
    <source>
        <dbReference type="ARBA" id="ARBA00023326"/>
    </source>
</evidence>
<dbReference type="GO" id="GO:0052861">
    <property type="term" value="F:endo-1,3(4)-beta-glucanase activity"/>
    <property type="evidence" value="ECO:0007669"/>
    <property type="project" value="InterPro"/>
</dbReference>
<proteinExistence type="inferred from homology"/>
<dbReference type="AlphaFoldDB" id="A0A0F4ZHE6"/>
<dbReference type="Gene3D" id="1.10.287.1170">
    <property type="entry name" value="glycoside hydrolase family 81 endo-[beta] glucanase"/>
    <property type="match status" value="1"/>
</dbReference>
<evidence type="ECO:0000256" key="7">
    <source>
        <dbReference type="ARBA" id="ARBA00023316"/>
    </source>
</evidence>
<dbReference type="Proteomes" id="UP000033483">
    <property type="component" value="Unassembled WGS sequence"/>
</dbReference>
<evidence type="ECO:0000256" key="4">
    <source>
        <dbReference type="ARBA" id="ARBA00022801"/>
    </source>
</evidence>
<comment type="catalytic activity">
    <reaction evidence="1">
        <text>Hydrolysis of (1-&gt;3)-beta-D-glucosidic linkages in (1-&gt;3)-beta-D-glucans.</text>
        <dbReference type="EC" id="3.2.1.39"/>
    </reaction>
</comment>
<organism evidence="12 13">
    <name type="scientific">Thielaviopsis punctulata</name>
    <dbReference type="NCBI Taxonomy" id="72032"/>
    <lineage>
        <taxon>Eukaryota</taxon>
        <taxon>Fungi</taxon>
        <taxon>Dikarya</taxon>
        <taxon>Ascomycota</taxon>
        <taxon>Pezizomycotina</taxon>
        <taxon>Sordariomycetes</taxon>
        <taxon>Hypocreomycetidae</taxon>
        <taxon>Microascales</taxon>
        <taxon>Ceratocystidaceae</taxon>
        <taxon>Thielaviopsis</taxon>
    </lineage>
</organism>
<evidence type="ECO:0000256" key="9">
    <source>
        <dbReference type="SAM" id="MobiDB-lite"/>
    </source>
</evidence>
<dbReference type="GO" id="GO:0042973">
    <property type="term" value="F:glucan endo-1,3-beta-D-glucosidase activity"/>
    <property type="evidence" value="ECO:0007669"/>
    <property type="project" value="UniProtKB-EC"/>
</dbReference>
<sequence>MPGHFDGNSLSKRFEKLMHKVEGRFGSGTHNGANGHGNQYPGAQSQHAYNRPVYNPPASSPPPGKLPPPIPPRSAAVDARADELLGRAKYTTDIFTSAIATSAPISVFHKVDNHPVPRLGITKNGPIQTNKFQANLFLGDQKAPVYTQPYSVWWTGGTSTPVSWGMAVSHTDADQRVFGPTKPVTNATQYFYNPIGISSLILSSNQLSNDTVLTTENITAHSVMVHLRASAGATPAVSFPLVQGMGFVTALYSGSRPVVKSGVTFRSVTRIAKDPKPNVAKWKVVLNDGKTWWIYAYCTAGSQITFKTVDNTHIEATEGFNGVLQVAKEPGTGEAVYDRAAGVYVTTATLSGSVSSTTGTYSFTFDTQGNSTYDPLMYVLPHHRQSWDSATEAAATSLQLQTPTKGIATGVLARKWTFVETNLPTDLGFAPYAPGTGSKTAVSAAALDRIHSAAQGEVAQNVTEQAVQQSMYFSGKALAKFALIAWTTHTVLQDANATATVLGKLKDAFEVFANNTQPYPLYYESAWGGIVSSGSYITGNDGVDFGNTYYNDHHFHWGHFVLAAAVIGSLDRSWLTAERKAWVDTLVRDYANPSAEDPYFPQWRMYDWYNGHSWAAGLFPSNDGKNQESSSEDNMSIYALRMWGVVTGDDALRDRSTLQLMVLSRSLQNYYLYTQNNTVQPANFIDNRVAGILFENKIDHTTWFGANLEYIQGIHMLPLLASTPLVRTPEFVQTEWAQMWEGGRAEKVEGGWRGILFGNLGTIAPQSAWNFFTGPDFTAANLDGGASLTWYLMYAAGKLMSVFLVA</sequence>
<dbReference type="InterPro" id="IPR005200">
    <property type="entry name" value="Endo-beta-glucanase"/>
</dbReference>
<dbReference type="OrthoDB" id="4473401at2759"/>
<dbReference type="GO" id="GO:0000272">
    <property type="term" value="P:polysaccharide catabolic process"/>
    <property type="evidence" value="ECO:0007669"/>
    <property type="project" value="UniProtKB-KW"/>
</dbReference>
<feature type="domain" description="Glycosyl hydrolase family 81 C-terminal" evidence="11">
    <location>
        <begin position="442"/>
        <end position="792"/>
    </location>
</feature>
<evidence type="ECO:0000313" key="13">
    <source>
        <dbReference type="Proteomes" id="UP000033483"/>
    </source>
</evidence>
<evidence type="ECO:0000256" key="1">
    <source>
        <dbReference type="ARBA" id="ARBA00000382"/>
    </source>
</evidence>
<evidence type="ECO:0000256" key="3">
    <source>
        <dbReference type="ARBA" id="ARBA00012780"/>
    </source>
</evidence>
<dbReference type="PANTHER" id="PTHR31983">
    <property type="entry name" value="ENDO-1,3(4)-BETA-GLUCANASE 1"/>
    <property type="match status" value="1"/>
</dbReference>
<evidence type="ECO:0000259" key="10">
    <source>
        <dbReference type="Pfam" id="PF03639"/>
    </source>
</evidence>
<dbReference type="InterPro" id="IPR040720">
    <property type="entry name" value="GH81_C"/>
</dbReference>
<dbReference type="EC" id="3.2.1.39" evidence="3"/>
<keyword evidence="13" id="KW-1185">Reference proteome</keyword>
<dbReference type="Pfam" id="PF17652">
    <property type="entry name" value="Glyco_hydro81C"/>
    <property type="match status" value="1"/>
</dbReference>
<dbReference type="Pfam" id="PF03639">
    <property type="entry name" value="Glyco_hydro_81"/>
    <property type="match status" value="1"/>
</dbReference>
<feature type="domain" description="Glycosyl hydrolase family 81 N-terminal" evidence="10">
    <location>
        <begin position="114"/>
        <end position="433"/>
    </location>
</feature>
<evidence type="ECO:0000256" key="2">
    <source>
        <dbReference type="ARBA" id="ARBA00010730"/>
    </source>
</evidence>
<evidence type="ECO:0000259" key="11">
    <source>
        <dbReference type="Pfam" id="PF17652"/>
    </source>
</evidence>
<evidence type="ECO:0000256" key="6">
    <source>
        <dbReference type="ARBA" id="ARBA00023295"/>
    </source>
</evidence>
<dbReference type="Gene3D" id="2.70.98.30">
    <property type="entry name" value="Golgi alpha-mannosidase II, domain 4"/>
    <property type="match status" value="1"/>
</dbReference>
<dbReference type="GO" id="GO:0009986">
    <property type="term" value="C:cell surface"/>
    <property type="evidence" value="ECO:0007669"/>
    <property type="project" value="TreeGrafter"/>
</dbReference>
<name>A0A0F4ZHE6_9PEZI</name>
<gene>
    <name evidence="12" type="ORF">TD95_001509</name>
</gene>
<dbReference type="FunFam" id="2.70.98.30:FF:000006">
    <property type="entry name" value="Endo-1,3-beta-glucanase Engl1"/>
    <property type="match status" value="1"/>
</dbReference>
<keyword evidence="5" id="KW-0119">Carbohydrate metabolism</keyword>
<evidence type="ECO:0000256" key="5">
    <source>
        <dbReference type="ARBA" id="ARBA00023277"/>
    </source>
</evidence>
<feature type="non-terminal residue" evidence="12">
    <location>
        <position position="806"/>
    </location>
</feature>
<comment type="caution">
    <text evidence="12">The sequence shown here is derived from an EMBL/GenBank/DDBJ whole genome shotgun (WGS) entry which is preliminary data.</text>
</comment>
<keyword evidence="8" id="KW-0624">Polysaccharide degradation</keyword>
<dbReference type="PANTHER" id="PTHR31983:SF0">
    <property type="entry name" value="GLUCAN ENDO-1,3-BETA-D-GLUCOSIDASE 2"/>
    <property type="match status" value="1"/>
</dbReference>
<dbReference type="EMBL" id="LAEV01000575">
    <property type="protein sequence ID" value="KKA30039.1"/>
    <property type="molecule type" value="Genomic_DNA"/>
</dbReference>